<comment type="caution">
    <text evidence="1">The sequence shown here is derived from an EMBL/GenBank/DDBJ whole genome shotgun (WGS) entry which is preliminary data.</text>
</comment>
<evidence type="ECO:0000313" key="2">
    <source>
        <dbReference type="Proteomes" id="UP000776700"/>
    </source>
</evidence>
<gene>
    <name evidence="1" type="ORF">K8V90_01040</name>
</gene>
<dbReference type="AlphaFoldDB" id="A0A921MZQ4"/>
<reference evidence="1" key="2">
    <citation type="submission" date="2021-09" db="EMBL/GenBank/DDBJ databases">
        <authorList>
            <person name="Gilroy R."/>
        </authorList>
    </citation>
    <scope>NUCLEOTIDE SEQUENCE</scope>
    <source>
        <strain evidence="1">1277</strain>
    </source>
</reference>
<sequence>MFEYLKIPKEEYTINIITMWSIVQGMSSLIANKNIVTDCDYESIIENILKNKLKFD</sequence>
<organism evidence="1 2">
    <name type="scientific">Romboutsia timonensis</name>
    <dbReference type="NCBI Taxonomy" id="1776391"/>
    <lineage>
        <taxon>Bacteria</taxon>
        <taxon>Bacillati</taxon>
        <taxon>Bacillota</taxon>
        <taxon>Clostridia</taxon>
        <taxon>Peptostreptococcales</taxon>
        <taxon>Peptostreptococcaceae</taxon>
        <taxon>Romboutsia</taxon>
    </lineage>
</organism>
<accession>A0A921MZQ4</accession>
<dbReference type="EMBL" id="DYUB01000036">
    <property type="protein sequence ID" value="HJG95669.1"/>
    <property type="molecule type" value="Genomic_DNA"/>
</dbReference>
<reference evidence="1" key="1">
    <citation type="journal article" date="2021" name="PeerJ">
        <title>Extensive microbial diversity within the chicken gut microbiome revealed by metagenomics and culture.</title>
        <authorList>
            <person name="Gilroy R."/>
            <person name="Ravi A."/>
            <person name="Getino M."/>
            <person name="Pursley I."/>
            <person name="Horton D.L."/>
            <person name="Alikhan N.F."/>
            <person name="Baker D."/>
            <person name="Gharbi K."/>
            <person name="Hall N."/>
            <person name="Watson M."/>
            <person name="Adriaenssens E.M."/>
            <person name="Foster-Nyarko E."/>
            <person name="Jarju S."/>
            <person name="Secka A."/>
            <person name="Antonio M."/>
            <person name="Oren A."/>
            <person name="Chaudhuri R.R."/>
            <person name="La Ragione R."/>
            <person name="Hildebrand F."/>
            <person name="Pallen M.J."/>
        </authorList>
    </citation>
    <scope>NUCLEOTIDE SEQUENCE</scope>
    <source>
        <strain evidence="1">1277</strain>
    </source>
</reference>
<evidence type="ECO:0000313" key="1">
    <source>
        <dbReference type="EMBL" id="HJG95669.1"/>
    </source>
</evidence>
<dbReference type="Proteomes" id="UP000776700">
    <property type="component" value="Unassembled WGS sequence"/>
</dbReference>
<protein>
    <submittedName>
        <fullName evidence="1">Uncharacterized protein</fullName>
    </submittedName>
</protein>
<name>A0A921MZQ4_9FIRM</name>
<proteinExistence type="predicted"/>